<proteinExistence type="predicted"/>
<dbReference type="HOGENOM" id="CLU_186189_4_0_11"/>
<dbReference type="KEGG" id="fri:FraEuI1c_3161"/>
<organism evidence="1 2">
    <name type="scientific">Pseudofrankia inefficax (strain DSM 45817 / CECT 9037 / DDB 130130 / EuI1c)</name>
    <name type="common">Frankia inefficax</name>
    <dbReference type="NCBI Taxonomy" id="298654"/>
    <lineage>
        <taxon>Bacteria</taxon>
        <taxon>Bacillati</taxon>
        <taxon>Actinomycetota</taxon>
        <taxon>Actinomycetes</taxon>
        <taxon>Frankiales</taxon>
        <taxon>Frankiaceae</taxon>
        <taxon>Pseudofrankia</taxon>
    </lineage>
</organism>
<dbReference type="InParanoid" id="E3ITY6"/>
<gene>
    <name evidence="1" type="ordered locus">FraEuI1c_3161</name>
</gene>
<dbReference type="AlphaFoldDB" id="E3ITY6"/>
<dbReference type="Proteomes" id="UP000002484">
    <property type="component" value="Chromosome"/>
</dbReference>
<protein>
    <submittedName>
        <fullName evidence="1">Uncharacterized protein</fullName>
    </submittedName>
</protein>
<dbReference type="EMBL" id="CP002299">
    <property type="protein sequence ID" value="ADP81179.1"/>
    <property type="molecule type" value="Genomic_DNA"/>
</dbReference>
<accession>E3ITY6</accession>
<sequence>MKAVLPWAFWIFVAFYVVTAPTEAAAFLHTAAGWLGALGNGLSTVVTDTTNSA</sequence>
<keyword evidence="2" id="KW-1185">Reference proteome</keyword>
<reference evidence="1 2" key="1">
    <citation type="submission" date="2010-10" db="EMBL/GenBank/DDBJ databases">
        <title>Complete sequence of Frankia sp. EuI1c.</title>
        <authorList>
            <consortium name="US DOE Joint Genome Institute"/>
            <person name="Lucas S."/>
            <person name="Copeland A."/>
            <person name="Lapidus A."/>
            <person name="Cheng J.-F."/>
            <person name="Bruce D."/>
            <person name="Goodwin L."/>
            <person name="Pitluck S."/>
            <person name="Chertkov O."/>
            <person name="Detter J.C."/>
            <person name="Han C."/>
            <person name="Tapia R."/>
            <person name="Land M."/>
            <person name="Hauser L."/>
            <person name="Jeffries C."/>
            <person name="Kyrpides N."/>
            <person name="Ivanova N."/>
            <person name="Mikhailova N."/>
            <person name="Beauchemin N."/>
            <person name="Sen A."/>
            <person name="Sur S.A."/>
            <person name="Gtari M."/>
            <person name="Wall L."/>
            <person name="Tisa L."/>
            <person name="Woyke T."/>
        </authorList>
    </citation>
    <scope>NUCLEOTIDE SEQUENCE [LARGE SCALE GENOMIC DNA]</scope>
    <source>
        <strain evidence="2">DSM 45817 / CECT 9037 / EuI1c</strain>
    </source>
</reference>
<evidence type="ECO:0000313" key="1">
    <source>
        <dbReference type="EMBL" id="ADP81179.1"/>
    </source>
</evidence>
<name>E3ITY6_PSEI1</name>
<evidence type="ECO:0000313" key="2">
    <source>
        <dbReference type="Proteomes" id="UP000002484"/>
    </source>
</evidence>
<dbReference type="RefSeq" id="WP_013424297.1">
    <property type="nucleotide sequence ID" value="NC_014666.1"/>
</dbReference>